<proteinExistence type="predicted"/>
<dbReference type="KEGG" id="cbot:ATE48_13810"/>
<feature type="region of interest" description="Disordered" evidence="1">
    <location>
        <begin position="55"/>
        <end position="81"/>
    </location>
</feature>
<dbReference type="EMBL" id="CP013244">
    <property type="protein sequence ID" value="ANP46915.1"/>
    <property type="molecule type" value="Genomic_DNA"/>
</dbReference>
<accession>A0A1B1AK47</accession>
<protein>
    <submittedName>
        <fullName evidence="2">Uncharacterized protein</fullName>
    </submittedName>
</protein>
<evidence type="ECO:0000256" key="1">
    <source>
        <dbReference type="SAM" id="MobiDB-lite"/>
    </source>
</evidence>
<reference evidence="2 3" key="1">
    <citation type="submission" date="2015-11" db="EMBL/GenBank/DDBJ databases">
        <title>Whole-Genome Sequence of Candidatus Oderbacter manganicum from the National Park Lower Oder Valley, Germany.</title>
        <authorList>
            <person name="Braun B."/>
            <person name="Liere K."/>
            <person name="Szewzyk U."/>
        </authorList>
    </citation>
    <scope>NUCLEOTIDE SEQUENCE [LARGE SCALE GENOMIC DNA]</scope>
    <source>
        <strain evidence="2 3">OTSz_A_272</strain>
    </source>
</reference>
<name>A0A1B1AK47_9PROT</name>
<evidence type="ECO:0000313" key="2">
    <source>
        <dbReference type="EMBL" id="ANP46915.1"/>
    </source>
</evidence>
<evidence type="ECO:0000313" key="3">
    <source>
        <dbReference type="Proteomes" id="UP000092498"/>
    </source>
</evidence>
<feature type="compositionally biased region" description="Basic and acidic residues" evidence="1">
    <location>
        <begin position="58"/>
        <end position="67"/>
    </location>
</feature>
<dbReference type="Proteomes" id="UP000092498">
    <property type="component" value="Chromosome"/>
</dbReference>
<dbReference type="InParanoid" id="A0A1B1AK47"/>
<keyword evidence="3" id="KW-1185">Reference proteome</keyword>
<organism evidence="2 3">
    <name type="scientific">Candidatus Viadribacter manganicus</name>
    <dbReference type="NCBI Taxonomy" id="1759059"/>
    <lineage>
        <taxon>Bacteria</taxon>
        <taxon>Pseudomonadati</taxon>
        <taxon>Pseudomonadota</taxon>
        <taxon>Alphaproteobacteria</taxon>
        <taxon>Hyphomonadales</taxon>
        <taxon>Hyphomonadaceae</taxon>
        <taxon>Candidatus Viadribacter</taxon>
    </lineage>
</organism>
<gene>
    <name evidence="2" type="ORF">ATE48_13810</name>
</gene>
<sequence>MCAVALTFLTDATSGTQKMARAMPRGSQDKIRVAEHHWHDSTRWRSRTRMARWGPLQERQHDFERDVAVSSSGDDGASHPKQLDALSDLLIVGLSS</sequence>
<dbReference type="AlphaFoldDB" id="A0A1B1AK47"/>